<proteinExistence type="predicted"/>
<accession>A0ACA9RI47</accession>
<reference evidence="1" key="1">
    <citation type="submission" date="2021-06" db="EMBL/GenBank/DDBJ databases">
        <authorList>
            <person name="Kallberg Y."/>
            <person name="Tangrot J."/>
            <person name="Rosling A."/>
        </authorList>
    </citation>
    <scope>NUCLEOTIDE SEQUENCE</scope>
    <source>
        <strain evidence="1">28 12/20/2015</strain>
    </source>
</reference>
<comment type="caution">
    <text evidence="1">The sequence shown here is derived from an EMBL/GenBank/DDBJ whole genome shotgun (WGS) entry which is preliminary data.</text>
</comment>
<sequence>DLGLKFECDLDEHSGLTEQCDLPEVFNIFIEDTVDAPAILIQELIPSTEVDSILEIWE</sequence>
<gene>
    <name evidence="1" type="ORF">SPELUC_LOCUS17503</name>
</gene>
<feature type="non-terminal residue" evidence="1">
    <location>
        <position position="1"/>
    </location>
</feature>
<evidence type="ECO:0000313" key="2">
    <source>
        <dbReference type="Proteomes" id="UP000789366"/>
    </source>
</evidence>
<keyword evidence="2" id="KW-1185">Reference proteome</keyword>
<dbReference type="EMBL" id="CAJVPW010072242">
    <property type="protein sequence ID" value="CAG8794231.1"/>
    <property type="molecule type" value="Genomic_DNA"/>
</dbReference>
<evidence type="ECO:0000313" key="1">
    <source>
        <dbReference type="EMBL" id="CAG8794231.1"/>
    </source>
</evidence>
<feature type="non-terminal residue" evidence="1">
    <location>
        <position position="58"/>
    </location>
</feature>
<organism evidence="1 2">
    <name type="scientific">Cetraspora pellucida</name>
    <dbReference type="NCBI Taxonomy" id="1433469"/>
    <lineage>
        <taxon>Eukaryota</taxon>
        <taxon>Fungi</taxon>
        <taxon>Fungi incertae sedis</taxon>
        <taxon>Mucoromycota</taxon>
        <taxon>Glomeromycotina</taxon>
        <taxon>Glomeromycetes</taxon>
        <taxon>Diversisporales</taxon>
        <taxon>Gigasporaceae</taxon>
        <taxon>Cetraspora</taxon>
    </lineage>
</organism>
<name>A0ACA9RI47_9GLOM</name>
<protein>
    <submittedName>
        <fullName evidence="1">14499_t:CDS:1</fullName>
    </submittedName>
</protein>
<dbReference type="Proteomes" id="UP000789366">
    <property type="component" value="Unassembled WGS sequence"/>
</dbReference>